<accession>A0A653LBL3</accession>
<dbReference type="EMBL" id="CABWLC010000020">
    <property type="protein sequence ID" value="VXA88731.1"/>
    <property type="molecule type" value="Genomic_DNA"/>
</dbReference>
<evidence type="ECO:0000313" key="2">
    <source>
        <dbReference type="Proteomes" id="UP000439123"/>
    </source>
</evidence>
<dbReference type="AlphaFoldDB" id="A0A653LBL3"/>
<dbReference type="Proteomes" id="UP000439123">
    <property type="component" value="Unassembled WGS sequence"/>
</dbReference>
<proteinExistence type="predicted"/>
<gene>
    <name evidence="1" type="ORF">AERO8C_70360</name>
</gene>
<reference evidence="1 2" key="1">
    <citation type="submission" date="2019-10" db="EMBL/GenBank/DDBJ databases">
        <authorList>
            <person name="Karimi E."/>
        </authorList>
    </citation>
    <scope>NUCLEOTIDE SEQUENCE [LARGE SCALE GENOMIC DNA]</scope>
    <source>
        <strain evidence="1">Aeromonas sp. 8C</strain>
    </source>
</reference>
<evidence type="ECO:0000313" key="1">
    <source>
        <dbReference type="EMBL" id="VXA88731.1"/>
    </source>
</evidence>
<name>A0A653LBL3_AERVE</name>
<organism evidence="1 2">
    <name type="scientific">Aeromonas veronii</name>
    <dbReference type="NCBI Taxonomy" id="654"/>
    <lineage>
        <taxon>Bacteria</taxon>
        <taxon>Pseudomonadati</taxon>
        <taxon>Pseudomonadota</taxon>
        <taxon>Gammaproteobacteria</taxon>
        <taxon>Aeromonadales</taxon>
        <taxon>Aeromonadaceae</taxon>
        <taxon>Aeromonas</taxon>
    </lineage>
</organism>
<sequence>MACQLQNAGEVREHGGHLHPGYLTRRHLRAEYRLQLALGIDEHDGGGVIDQVILLPLIGDGVDEPQIAHEREQFVVGGGGRLELGIEEGGIGLETGNVVTLGISRDKYHLTVGRHLLQLVIDGAHICQGGGADIGAEGVADKQEGPVPLQVGRGERLVVRIGKGEIIDVPPRRIIIGLFRLLWLRGVKHQDQTGCQQQKEQGIAELHHNKRPFQFEADGQQ</sequence>
<protein>
    <submittedName>
        <fullName evidence="1">Uncharacterized protein</fullName>
    </submittedName>
</protein>